<dbReference type="InterPro" id="IPR002509">
    <property type="entry name" value="NODB_dom"/>
</dbReference>
<protein>
    <submittedName>
        <fullName evidence="4">Polysaccharide deacetylase</fullName>
    </submittedName>
</protein>
<name>A0A1I0S5U0_9BACT</name>
<gene>
    <name evidence="4" type="ORF">SAMN04488122_3743</name>
</gene>
<keyword evidence="2" id="KW-0732">Signal</keyword>
<dbReference type="EMBL" id="FOJG01000002">
    <property type="protein sequence ID" value="SEW50285.1"/>
    <property type="molecule type" value="Genomic_DNA"/>
</dbReference>
<dbReference type="CDD" id="cd10918">
    <property type="entry name" value="CE4_NodB_like_5s_6s"/>
    <property type="match status" value="1"/>
</dbReference>
<dbReference type="SUPFAM" id="SSF88713">
    <property type="entry name" value="Glycoside hydrolase/deacetylase"/>
    <property type="match status" value="1"/>
</dbReference>
<dbReference type="AlphaFoldDB" id="A0A1I0S5U0"/>
<keyword evidence="5" id="KW-1185">Reference proteome</keyword>
<dbReference type="Proteomes" id="UP000199310">
    <property type="component" value="Unassembled WGS sequence"/>
</dbReference>
<proteinExistence type="predicted"/>
<accession>A0A1I0S5U0</accession>
<evidence type="ECO:0000256" key="1">
    <source>
        <dbReference type="ARBA" id="ARBA00004613"/>
    </source>
</evidence>
<dbReference type="RefSeq" id="WP_089897145.1">
    <property type="nucleotide sequence ID" value="NZ_FOJG01000002.1"/>
</dbReference>
<dbReference type="InterPro" id="IPR051398">
    <property type="entry name" value="Polysacch_Deacetylase"/>
</dbReference>
<evidence type="ECO:0000256" key="2">
    <source>
        <dbReference type="ARBA" id="ARBA00022729"/>
    </source>
</evidence>
<dbReference type="STRING" id="29529.SAMN04488122_3743"/>
<dbReference type="GO" id="GO:0016810">
    <property type="term" value="F:hydrolase activity, acting on carbon-nitrogen (but not peptide) bonds"/>
    <property type="evidence" value="ECO:0007669"/>
    <property type="project" value="InterPro"/>
</dbReference>
<evidence type="ECO:0000313" key="4">
    <source>
        <dbReference type="EMBL" id="SEW50285.1"/>
    </source>
</evidence>
<dbReference type="InterPro" id="IPR011330">
    <property type="entry name" value="Glyco_hydro/deAcase_b/a-brl"/>
</dbReference>
<dbReference type="PANTHER" id="PTHR34216:SF3">
    <property type="entry name" value="POLY-BETA-1,6-N-ACETYL-D-GLUCOSAMINE N-DEACETYLASE"/>
    <property type="match status" value="1"/>
</dbReference>
<comment type="subcellular location">
    <subcellularLocation>
        <location evidence="1">Secreted</location>
    </subcellularLocation>
</comment>
<feature type="domain" description="NodB homology" evidence="3">
    <location>
        <begin position="95"/>
        <end position="278"/>
    </location>
</feature>
<dbReference type="OrthoDB" id="1446101at2"/>
<evidence type="ECO:0000259" key="3">
    <source>
        <dbReference type="Pfam" id="PF01522"/>
    </source>
</evidence>
<dbReference type="GO" id="GO:0005576">
    <property type="term" value="C:extracellular region"/>
    <property type="evidence" value="ECO:0007669"/>
    <property type="project" value="UniProtKB-SubCell"/>
</dbReference>
<dbReference type="Pfam" id="PF01522">
    <property type="entry name" value="Polysacc_deac_1"/>
    <property type="match status" value="1"/>
</dbReference>
<sequence>MPFISDALDPMHYSKKVFYNTIRLAPVALLKGIDPNQLLLPYQHLVSDVPVPHIKHLYPFKGTKAFEKDLDYLLKHFKPVTLPEVIAAVKERRPLPKYSFLLTFDDGLQEVATHIAPMLLRKGVPAAFFINKNFLDNQELFYKFKVSLIIEALTTRNWSPATLAAAGQLLGDTGGTAADIISRVKKITYVNRQLADPIGEVFELSFGEYLQRERPFMDSGSVQRLVDQGFGIGGHSIDHPYYAELTLAEQIRQTVESVDFVTSKFQLPYKAFAFPHTDAPVSSTFFEQLLEGEQPALDIIFGTANHLGDIHPAILQRFNCERPQLSIETAVKGILVYDIIKKRLLNSVISRSKAI</sequence>
<evidence type="ECO:0000313" key="5">
    <source>
        <dbReference type="Proteomes" id="UP000199310"/>
    </source>
</evidence>
<dbReference type="PANTHER" id="PTHR34216">
    <property type="match status" value="1"/>
</dbReference>
<organism evidence="4 5">
    <name type="scientific">Chitinophaga arvensicola</name>
    <dbReference type="NCBI Taxonomy" id="29529"/>
    <lineage>
        <taxon>Bacteria</taxon>
        <taxon>Pseudomonadati</taxon>
        <taxon>Bacteroidota</taxon>
        <taxon>Chitinophagia</taxon>
        <taxon>Chitinophagales</taxon>
        <taxon>Chitinophagaceae</taxon>
        <taxon>Chitinophaga</taxon>
    </lineage>
</organism>
<dbReference type="Gene3D" id="3.20.20.370">
    <property type="entry name" value="Glycoside hydrolase/deacetylase"/>
    <property type="match status" value="1"/>
</dbReference>
<reference evidence="5" key="1">
    <citation type="submission" date="2016-10" db="EMBL/GenBank/DDBJ databases">
        <authorList>
            <person name="Varghese N."/>
            <person name="Submissions S."/>
        </authorList>
    </citation>
    <scope>NUCLEOTIDE SEQUENCE [LARGE SCALE GENOMIC DNA]</scope>
    <source>
        <strain evidence="5">DSM 3695</strain>
    </source>
</reference>
<dbReference type="GO" id="GO:0005975">
    <property type="term" value="P:carbohydrate metabolic process"/>
    <property type="evidence" value="ECO:0007669"/>
    <property type="project" value="InterPro"/>
</dbReference>